<organism evidence="11 12">
    <name type="scientific">Olea europaea subsp. europaea</name>
    <dbReference type="NCBI Taxonomy" id="158383"/>
    <lineage>
        <taxon>Eukaryota</taxon>
        <taxon>Viridiplantae</taxon>
        <taxon>Streptophyta</taxon>
        <taxon>Embryophyta</taxon>
        <taxon>Tracheophyta</taxon>
        <taxon>Spermatophyta</taxon>
        <taxon>Magnoliopsida</taxon>
        <taxon>eudicotyledons</taxon>
        <taxon>Gunneridae</taxon>
        <taxon>Pentapetalae</taxon>
        <taxon>asterids</taxon>
        <taxon>lamiids</taxon>
        <taxon>Lamiales</taxon>
        <taxon>Oleaceae</taxon>
        <taxon>Oleeae</taxon>
        <taxon>Olea</taxon>
    </lineage>
</organism>
<dbReference type="Proteomes" id="UP000594638">
    <property type="component" value="Unassembled WGS sequence"/>
</dbReference>
<reference evidence="11 12" key="1">
    <citation type="submission" date="2019-12" db="EMBL/GenBank/DDBJ databases">
        <authorList>
            <person name="Alioto T."/>
            <person name="Alioto T."/>
            <person name="Gomez Garrido J."/>
        </authorList>
    </citation>
    <scope>NUCLEOTIDE SEQUENCE [LARGE SCALE GENOMIC DNA]</scope>
</reference>
<dbReference type="GO" id="GO:0051301">
    <property type="term" value="P:cell division"/>
    <property type="evidence" value="ECO:0007669"/>
    <property type="project" value="UniProtKB-KW"/>
</dbReference>
<keyword evidence="5" id="KW-0498">Mitosis</keyword>
<keyword evidence="10" id="KW-0175">Coiled coil</keyword>
<evidence type="ECO:0000313" key="12">
    <source>
        <dbReference type="Proteomes" id="UP000594638"/>
    </source>
</evidence>
<evidence type="ECO:0000256" key="6">
    <source>
        <dbReference type="ARBA" id="ARBA00022838"/>
    </source>
</evidence>
<evidence type="ECO:0000256" key="4">
    <source>
        <dbReference type="ARBA" id="ARBA00022618"/>
    </source>
</evidence>
<keyword evidence="8" id="KW-0131">Cell cycle</keyword>
<feature type="coiled-coil region" evidence="10">
    <location>
        <begin position="130"/>
        <end position="181"/>
    </location>
</feature>
<keyword evidence="4" id="KW-0132">Cell division</keyword>
<dbReference type="Gramene" id="OE9A038850T2">
    <property type="protein sequence ID" value="OE9A038850C2"/>
    <property type="gene ID" value="OE9A038850"/>
</dbReference>
<comment type="subcellular location">
    <subcellularLocation>
        <location evidence="2">Chromosome</location>
        <location evidence="2">Centromere</location>
        <location evidence="2">Kinetochore</location>
    </subcellularLocation>
    <subcellularLocation>
        <location evidence="1">Nucleus</location>
    </subcellularLocation>
</comment>
<keyword evidence="6" id="KW-0995">Kinetochore</keyword>
<protein>
    <submittedName>
        <fullName evidence="11">Uncharacterized protein</fullName>
    </submittedName>
</protein>
<keyword evidence="9" id="KW-0137">Centromere</keyword>
<evidence type="ECO:0000256" key="2">
    <source>
        <dbReference type="ARBA" id="ARBA00004629"/>
    </source>
</evidence>
<proteinExistence type="predicted"/>
<keyword evidence="3" id="KW-0158">Chromosome</keyword>
<dbReference type="GO" id="GO:0007059">
    <property type="term" value="P:chromosome segregation"/>
    <property type="evidence" value="ECO:0007669"/>
    <property type="project" value="TreeGrafter"/>
</dbReference>
<dbReference type="GO" id="GO:0005634">
    <property type="term" value="C:nucleus"/>
    <property type="evidence" value="ECO:0007669"/>
    <property type="project" value="UniProtKB-SubCell"/>
</dbReference>
<name>A0A8S0SJH2_OLEEU</name>
<dbReference type="OrthoDB" id="506494at2759"/>
<keyword evidence="7" id="KW-0539">Nucleus</keyword>
<dbReference type="InterPro" id="IPR007128">
    <property type="entry name" value="PMF1/Nnf1"/>
</dbReference>
<dbReference type="EMBL" id="CACTIH010005440">
    <property type="protein sequence ID" value="CAA2992737.1"/>
    <property type="molecule type" value="Genomic_DNA"/>
</dbReference>
<evidence type="ECO:0000256" key="9">
    <source>
        <dbReference type="ARBA" id="ARBA00023328"/>
    </source>
</evidence>
<dbReference type="Pfam" id="PF03980">
    <property type="entry name" value="Nnf1"/>
    <property type="match status" value="1"/>
</dbReference>
<evidence type="ECO:0000256" key="10">
    <source>
        <dbReference type="SAM" id="Coils"/>
    </source>
</evidence>
<dbReference type="PANTHER" id="PTHR15459:SF3">
    <property type="entry name" value="POLYAMINE-MODULATED FACTOR 1"/>
    <property type="match status" value="1"/>
</dbReference>
<keyword evidence="12" id="KW-1185">Reference proteome</keyword>
<evidence type="ECO:0000256" key="5">
    <source>
        <dbReference type="ARBA" id="ARBA00022776"/>
    </source>
</evidence>
<evidence type="ECO:0000256" key="1">
    <source>
        <dbReference type="ARBA" id="ARBA00004123"/>
    </source>
</evidence>
<evidence type="ECO:0000256" key="3">
    <source>
        <dbReference type="ARBA" id="ARBA00022454"/>
    </source>
</evidence>
<dbReference type="PANTHER" id="PTHR15459">
    <property type="entry name" value="POLYAMINE-MODULATED FACTOR 1"/>
    <property type="match status" value="1"/>
</dbReference>
<evidence type="ECO:0000256" key="7">
    <source>
        <dbReference type="ARBA" id="ARBA00023242"/>
    </source>
</evidence>
<gene>
    <name evidence="11" type="ORF">OLEA9_A038850</name>
</gene>
<dbReference type="GO" id="GO:0000444">
    <property type="term" value="C:MIS12/MIND type complex"/>
    <property type="evidence" value="ECO:0007669"/>
    <property type="project" value="InterPro"/>
</dbReference>
<evidence type="ECO:0000256" key="8">
    <source>
        <dbReference type="ARBA" id="ARBA00023306"/>
    </source>
</evidence>
<dbReference type="AlphaFoldDB" id="A0A8S0SJH2"/>
<accession>A0A8S0SJH2</accession>
<evidence type="ECO:0000313" key="11">
    <source>
        <dbReference type="EMBL" id="CAA2992737.1"/>
    </source>
</evidence>
<sequence length="218" mass="25001">MEKDSEMKASIPGSRQLNLKKSFKRALHSLLTACSKEEFCKAFPSFTAAEHARLHRLFIQVINSLHEDIEEEFESICLETQAAAVLDSVEELVEEHSLDPLLSEKSNVEATAQNLSEAKKNEIHYLTGMLQKAEEQKRDISARLELLKREKHDFSGAENLLAEAEEQKRDISARLELLKREKHDFSGAENLLAEPTKYYERTSLHVSYAELDMKKRDK</sequence>
<comment type="caution">
    <text evidence="11">The sequence shown here is derived from an EMBL/GenBank/DDBJ whole genome shotgun (WGS) entry which is preliminary data.</text>
</comment>